<proteinExistence type="predicted"/>
<gene>
    <name evidence="1" type="ORF">BBEV_2152</name>
</gene>
<dbReference type="AlphaFoldDB" id="A0A1D7QWY0"/>
<dbReference type="InterPro" id="IPR035069">
    <property type="entry name" value="TTHA1013/TTHA0281-like"/>
</dbReference>
<dbReference type="Pfam" id="PF05534">
    <property type="entry name" value="HicB"/>
    <property type="match status" value="1"/>
</dbReference>
<protein>
    <submittedName>
        <fullName evidence="1">HicB Family Protein</fullName>
    </submittedName>
</protein>
<accession>A0A1D7QWY0</accession>
<dbReference type="InterPro" id="IPR008651">
    <property type="entry name" value="Uncharacterised_HicB"/>
</dbReference>
<dbReference type="KEGG" id="bbev:BBEV_2152"/>
<name>A0A1D7QWY0_9BACI</name>
<dbReference type="SUPFAM" id="SSF47598">
    <property type="entry name" value="Ribbon-helix-helix"/>
    <property type="match status" value="1"/>
</dbReference>
<evidence type="ECO:0000313" key="1">
    <source>
        <dbReference type="EMBL" id="AOM83510.1"/>
    </source>
</evidence>
<dbReference type="SUPFAM" id="SSF143100">
    <property type="entry name" value="TTHA1013/TTHA0281-like"/>
    <property type="match status" value="1"/>
</dbReference>
<keyword evidence="2" id="KW-1185">Reference proteome</keyword>
<dbReference type="EMBL" id="CP012502">
    <property type="protein sequence ID" value="AOM83510.1"/>
    <property type="molecule type" value="Genomic_DNA"/>
</dbReference>
<reference evidence="1 2" key="1">
    <citation type="submission" date="2015-08" db="EMBL/GenBank/DDBJ databases">
        <title>The complete genome sequence of Bacillus beveridgei MLTeJB.</title>
        <authorList>
            <person name="Hanson T.E."/>
            <person name="Mesa C."/>
            <person name="Basesman S.M."/>
            <person name="Oremland R.S."/>
        </authorList>
    </citation>
    <scope>NUCLEOTIDE SEQUENCE [LARGE SCALE GENOMIC DNA]</scope>
    <source>
        <strain evidence="1 2">MLTeJB</strain>
    </source>
</reference>
<dbReference type="Proteomes" id="UP000094463">
    <property type="component" value="Chromosome"/>
</dbReference>
<evidence type="ECO:0000313" key="2">
    <source>
        <dbReference type="Proteomes" id="UP000094463"/>
    </source>
</evidence>
<dbReference type="InterPro" id="IPR010985">
    <property type="entry name" value="Ribbon_hlx_hlx"/>
</dbReference>
<sequence length="82" mass="9212">MVNNVAELKKAFEDSIDDYLAFCEAEGVKPEKPYSGKFVLRLSLEEHKLITVAAAYSGESLNAWAAKHLVKEARIELKEVEE</sequence>
<organism evidence="1 2">
    <name type="scientific">Salisediminibacterium beveridgei</name>
    <dbReference type="NCBI Taxonomy" id="632773"/>
    <lineage>
        <taxon>Bacteria</taxon>
        <taxon>Bacillati</taxon>
        <taxon>Bacillota</taxon>
        <taxon>Bacilli</taxon>
        <taxon>Bacillales</taxon>
        <taxon>Bacillaceae</taxon>
        <taxon>Salisediminibacterium</taxon>
    </lineage>
</organism>
<dbReference type="GO" id="GO:0006355">
    <property type="term" value="P:regulation of DNA-templated transcription"/>
    <property type="evidence" value="ECO:0007669"/>
    <property type="project" value="InterPro"/>
</dbReference>
<dbReference type="OrthoDB" id="5297106at2"/>